<dbReference type="FunFam" id="3.40.50.620:FF:000039">
    <property type="entry name" value="Probable nicotinate-nucleotide adenylyltransferase"/>
    <property type="match status" value="1"/>
</dbReference>
<evidence type="ECO:0000256" key="10">
    <source>
        <dbReference type="ARBA" id="ARBA00048721"/>
    </source>
</evidence>
<dbReference type="InterPro" id="IPR014729">
    <property type="entry name" value="Rossmann-like_a/b/a_fold"/>
</dbReference>
<dbReference type="GO" id="GO:0009435">
    <property type="term" value="P:NAD+ biosynthetic process"/>
    <property type="evidence" value="ECO:0007669"/>
    <property type="project" value="UniProtKB-UniRule"/>
</dbReference>
<dbReference type="PANTHER" id="PTHR39321:SF3">
    <property type="entry name" value="PHOSPHOPANTETHEINE ADENYLYLTRANSFERASE"/>
    <property type="match status" value="1"/>
</dbReference>
<dbReference type="SUPFAM" id="SSF52374">
    <property type="entry name" value="Nucleotidylyl transferase"/>
    <property type="match status" value="1"/>
</dbReference>
<evidence type="ECO:0000256" key="7">
    <source>
        <dbReference type="ARBA" id="ARBA00022741"/>
    </source>
</evidence>
<dbReference type="CDD" id="cd02165">
    <property type="entry name" value="NMNAT"/>
    <property type="match status" value="1"/>
</dbReference>
<dbReference type="EC" id="2.7.7.18" evidence="11"/>
<dbReference type="GO" id="GO:0004515">
    <property type="term" value="F:nicotinate-nucleotide adenylyltransferase activity"/>
    <property type="evidence" value="ECO:0007669"/>
    <property type="project" value="UniProtKB-UniRule"/>
</dbReference>
<dbReference type="Gene3D" id="3.40.50.620">
    <property type="entry name" value="HUPs"/>
    <property type="match status" value="1"/>
</dbReference>
<evidence type="ECO:0000256" key="4">
    <source>
        <dbReference type="ARBA" id="ARBA00022642"/>
    </source>
</evidence>
<comment type="function">
    <text evidence="1 11">Catalyzes the reversible adenylation of nicotinate mononucleotide (NaMN) to nicotinic acid adenine dinucleotide (NaAD).</text>
</comment>
<dbReference type="GO" id="GO:0005524">
    <property type="term" value="F:ATP binding"/>
    <property type="evidence" value="ECO:0007669"/>
    <property type="project" value="UniProtKB-KW"/>
</dbReference>
<evidence type="ECO:0000259" key="12">
    <source>
        <dbReference type="Pfam" id="PF01467"/>
    </source>
</evidence>
<dbReference type="NCBIfam" id="TIGR00482">
    <property type="entry name" value="nicotinate (nicotinamide) nucleotide adenylyltransferase"/>
    <property type="match status" value="1"/>
</dbReference>
<dbReference type="InterPro" id="IPR004821">
    <property type="entry name" value="Cyt_trans-like"/>
</dbReference>
<evidence type="ECO:0000256" key="3">
    <source>
        <dbReference type="ARBA" id="ARBA00009014"/>
    </source>
</evidence>
<evidence type="ECO:0000256" key="5">
    <source>
        <dbReference type="ARBA" id="ARBA00022679"/>
    </source>
</evidence>
<dbReference type="EMBL" id="CP120678">
    <property type="protein sequence ID" value="WIW71421.1"/>
    <property type="molecule type" value="Genomic_DNA"/>
</dbReference>
<keyword evidence="5 11" id="KW-0808">Transferase</keyword>
<evidence type="ECO:0000256" key="11">
    <source>
        <dbReference type="HAMAP-Rule" id="MF_00244"/>
    </source>
</evidence>
<dbReference type="RefSeq" id="WP_147667733.1">
    <property type="nucleotide sequence ID" value="NZ_CP120678.1"/>
</dbReference>
<dbReference type="Proteomes" id="UP001243623">
    <property type="component" value="Chromosome"/>
</dbReference>
<evidence type="ECO:0000313" key="13">
    <source>
        <dbReference type="EMBL" id="WIW71421.1"/>
    </source>
</evidence>
<dbReference type="Pfam" id="PF01467">
    <property type="entry name" value="CTP_transf_like"/>
    <property type="match status" value="1"/>
</dbReference>
<sequence>MIEKVRKIGIMGGTFDPIHIGHLVTAEAVRNEYSLDRVLFIPAANPPHKKDQHVTPAIHRYIMTAMATYSNPFFHVSSIEMDRPGPSYTIDTIYELRKRYGTQTEIYFITGADAIQEIPTWDRIEELLGICHFIAATRPGCVPSVDNIKEHFGELGEQKIHRLNTPELEISSTDIRERIKKGYSIKYIVPESVENYIIKEGLYL</sequence>
<dbReference type="AlphaFoldDB" id="A0A9Y2AK74"/>
<name>A0A9Y2AK74_9FIRM</name>
<evidence type="ECO:0000256" key="8">
    <source>
        <dbReference type="ARBA" id="ARBA00022840"/>
    </source>
</evidence>
<keyword evidence="8 11" id="KW-0067">ATP-binding</keyword>
<comment type="pathway">
    <text evidence="2 11">Cofactor biosynthesis; NAD(+) biosynthesis; deamido-NAD(+) from nicotinate D-ribonucleotide: step 1/1.</text>
</comment>
<reference evidence="13" key="1">
    <citation type="submission" date="2023-03" db="EMBL/GenBank/DDBJ databases">
        <title>Selenobaculum gbiensis gen. nov. sp. nov., a new bacterium isolated from the gut microbiota of IBD patient.</title>
        <authorList>
            <person name="Yeo S."/>
            <person name="Park H."/>
            <person name="Huh C.S."/>
        </authorList>
    </citation>
    <scope>NUCLEOTIDE SEQUENCE</scope>
    <source>
        <strain evidence="13">ICN-92133</strain>
    </source>
</reference>
<keyword evidence="7 11" id="KW-0547">Nucleotide-binding</keyword>
<keyword evidence="9 11" id="KW-0520">NAD</keyword>
<proteinExistence type="inferred from homology"/>
<evidence type="ECO:0000256" key="6">
    <source>
        <dbReference type="ARBA" id="ARBA00022695"/>
    </source>
</evidence>
<protein>
    <recommendedName>
        <fullName evidence="11">Probable nicotinate-nucleotide adenylyltransferase</fullName>
        <ecNumber evidence="11">2.7.7.18</ecNumber>
    </recommendedName>
    <alternativeName>
        <fullName evidence="11">Deamido-NAD(+) diphosphorylase</fullName>
    </alternativeName>
    <alternativeName>
        <fullName evidence="11">Deamido-NAD(+) pyrophosphorylase</fullName>
    </alternativeName>
    <alternativeName>
        <fullName evidence="11">Nicotinate mononucleotide adenylyltransferase</fullName>
        <shortName evidence="11">NaMN adenylyltransferase</shortName>
    </alternativeName>
</protein>
<feature type="domain" description="Cytidyltransferase-like" evidence="12">
    <location>
        <begin position="10"/>
        <end position="178"/>
    </location>
</feature>
<dbReference type="NCBIfam" id="TIGR00125">
    <property type="entry name" value="cyt_tran_rel"/>
    <property type="match status" value="1"/>
</dbReference>
<keyword evidence="4 11" id="KW-0662">Pyridine nucleotide biosynthesis</keyword>
<organism evidence="13 14">
    <name type="scientific">Selenobaculum gibii</name>
    <dbReference type="NCBI Taxonomy" id="3054208"/>
    <lineage>
        <taxon>Bacteria</taxon>
        <taxon>Bacillati</taxon>
        <taxon>Bacillota</taxon>
        <taxon>Negativicutes</taxon>
        <taxon>Selenomonadales</taxon>
        <taxon>Selenomonadaceae</taxon>
        <taxon>Selenobaculum</taxon>
    </lineage>
</organism>
<keyword evidence="14" id="KW-1185">Reference proteome</keyword>
<accession>A0A9Y2AK74</accession>
<keyword evidence="6 11" id="KW-0548">Nucleotidyltransferase</keyword>
<evidence type="ECO:0000256" key="9">
    <source>
        <dbReference type="ARBA" id="ARBA00023027"/>
    </source>
</evidence>
<gene>
    <name evidence="11 13" type="primary">nadD</name>
    <name evidence="13" type="ORF">P3F81_03660</name>
</gene>
<dbReference type="KEGG" id="sgbi:P3F81_03660"/>
<evidence type="ECO:0000256" key="2">
    <source>
        <dbReference type="ARBA" id="ARBA00005019"/>
    </source>
</evidence>
<dbReference type="PANTHER" id="PTHR39321">
    <property type="entry name" value="NICOTINATE-NUCLEOTIDE ADENYLYLTRANSFERASE-RELATED"/>
    <property type="match status" value="1"/>
</dbReference>
<evidence type="ECO:0000256" key="1">
    <source>
        <dbReference type="ARBA" id="ARBA00002324"/>
    </source>
</evidence>
<comment type="catalytic activity">
    <reaction evidence="10 11">
        <text>nicotinate beta-D-ribonucleotide + ATP + H(+) = deamido-NAD(+) + diphosphate</text>
        <dbReference type="Rhea" id="RHEA:22860"/>
        <dbReference type="ChEBI" id="CHEBI:15378"/>
        <dbReference type="ChEBI" id="CHEBI:30616"/>
        <dbReference type="ChEBI" id="CHEBI:33019"/>
        <dbReference type="ChEBI" id="CHEBI:57502"/>
        <dbReference type="ChEBI" id="CHEBI:58437"/>
        <dbReference type="EC" id="2.7.7.18"/>
    </reaction>
</comment>
<dbReference type="NCBIfam" id="NF000840">
    <property type="entry name" value="PRK00071.1-3"/>
    <property type="match status" value="1"/>
</dbReference>
<comment type="similarity">
    <text evidence="3 11">Belongs to the NadD family.</text>
</comment>
<evidence type="ECO:0000313" key="14">
    <source>
        <dbReference type="Proteomes" id="UP001243623"/>
    </source>
</evidence>
<dbReference type="InterPro" id="IPR005248">
    <property type="entry name" value="NadD/NMNAT"/>
</dbReference>
<dbReference type="HAMAP" id="MF_00244">
    <property type="entry name" value="NaMN_adenylyltr"/>
    <property type="match status" value="1"/>
</dbReference>